<dbReference type="Gene3D" id="3.10.180.10">
    <property type="entry name" value="2,3-Dihydroxybiphenyl 1,2-Dioxygenase, domain 1"/>
    <property type="match status" value="1"/>
</dbReference>
<proteinExistence type="predicted"/>
<dbReference type="CDD" id="cd06587">
    <property type="entry name" value="VOC"/>
    <property type="match status" value="1"/>
</dbReference>
<feature type="domain" description="VOC" evidence="1">
    <location>
        <begin position="8"/>
        <end position="126"/>
    </location>
</feature>
<reference evidence="2 3" key="1">
    <citation type="journal article" date="2009" name="Int. J. Syst. Evol. Microbiol.">
        <title>Paenibacillus contaminans sp. nov., isolated from a contaminated laboratory plate.</title>
        <authorList>
            <person name="Chou J.H."/>
            <person name="Lee J.H."/>
            <person name="Lin M.C."/>
            <person name="Chang P.S."/>
            <person name="Arun A.B."/>
            <person name="Young C.C."/>
            <person name="Chen W.M."/>
        </authorList>
    </citation>
    <scope>NUCLEOTIDE SEQUENCE [LARGE SCALE GENOMIC DNA]</scope>
    <source>
        <strain evidence="2 3">CKOBP-6</strain>
    </source>
</reference>
<name>A0A329MTR2_9BACL</name>
<dbReference type="Pfam" id="PF00903">
    <property type="entry name" value="Glyoxalase"/>
    <property type="match status" value="1"/>
</dbReference>
<dbReference type="InterPro" id="IPR037523">
    <property type="entry name" value="VOC_core"/>
</dbReference>
<accession>A0A329MTR2</accession>
<dbReference type="SUPFAM" id="SSF54593">
    <property type="entry name" value="Glyoxalase/Bleomycin resistance protein/Dihydroxybiphenyl dioxygenase"/>
    <property type="match status" value="1"/>
</dbReference>
<dbReference type="InterPro" id="IPR004360">
    <property type="entry name" value="Glyas_Fos-R_dOase_dom"/>
</dbReference>
<evidence type="ECO:0000313" key="2">
    <source>
        <dbReference type="EMBL" id="RAV22930.1"/>
    </source>
</evidence>
<dbReference type="Proteomes" id="UP000250369">
    <property type="component" value="Unassembled WGS sequence"/>
</dbReference>
<organism evidence="2 3">
    <name type="scientific">Paenibacillus contaminans</name>
    <dbReference type="NCBI Taxonomy" id="450362"/>
    <lineage>
        <taxon>Bacteria</taxon>
        <taxon>Bacillati</taxon>
        <taxon>Bacillota</taxon>
        <taxon>Bacilli</taxon>
        <taxon>Bacillales</taxon>
        <taxon>Paenibacillaceae</taxon>
        <taxon>Paenibacillus</taxon>
    </lineage>
</organism>
<keyword evidence="3" id="KW-1185">Reference proteome</keyword>
<evidence type="ECO:0000313" key="3">
    <source>
        <dbReference type="Proteomes" id="UP000250369"/>
    </source>
</evidence>
<protein>
    <recommendedName>
        <fullName evidence="1">VOC domain-containing protein</fullName>
    </recommendedName>
</protein>
<dbReference type="InterPro" id="IPR029068">
    <property type="entry name" value="Glyas_Bleomycin-R_OHBP_Dase"/>
</dbReference>
<dbReference type="EMBL" id="QMFB01000001">
    <property type="protein sequence ID" value="RAV22930.1"/>
    <property type="molecule type" value="Genomic_DNA"/>
</dbReference>
<comment type="caution">
    <text evidence="2">The sequence shown here is derived from an EMBL/GenBank/DDBJ whole genome shotgun (WGS) entry which is preliminary data.</text>
</comment>
<dbReference type="RefSeq" id="WP_113029039.1">
    <property type="nucleotide sequence ID" value="NZ_QMFB01000001.1"/>
</dbReference>
<dbReference type="PROSITE" id="PS51819">
    <property type="entry name" value="VOC"/>
    <property type="match status" value="1"/>
</dbReference>
<gene>
    <name evidence="2" type="ORF">DQG23_01630</name>
</gene>
<sequence length="129" mass="14832">MSKVVINRVSHVMIPVKQLAESIAWYVDNLGFQVKWQRGDNKMVILELPSGPHFFLWETEHDTFAHFRLNNGIQPVIGIEAADIRELLRKLIDNGVRIGDVREERGEGMDFEFFDPSGNMLVVHEPFKG</sequence>
<dbReference type="AlphaFoldDB" id="A0A329MTR2"/>
<evidence type="ECO:0000259" key="1">
    <source>
        <dbReference type="PROSITE" id="PS51819"/>
    </source>
</evidence>
<dbReference type="OrthoDB" id="2608626at2"/>